<evidence type="ECO:0000313" key="2">
    <source>
        <dbReference type="Proteomes" id="UP000002700"/>
    </source>
</evidence>
<proteinExistence type="predicted"/>
<dbReference type="HOGENOM" id="CLU_119403_2_0_4"/>
<dbReference type="EMBL" id="CP000125">
    <property type="protein sequence ID" value="ABA52315.1"/>
    <property type="molecule type" value="Genomic_DNA"/>
</dbReference>
<evidence type="ECO:0000313" key="1">
    <source>
        <dbReference type="EMBL" id="ABA52315.1"/>
    </source>
</evidence>
<dbReference type="InterPro" id="IPR021769">
    <property type="entry name" value="DUF3331"/>
</dbReference>
<dbReference type="AlphaFoldDB" id="Q3JGL7"/>
<sequence>MEIATESTESSCNNCLGRYRTSFRNGQMKSSKSQPVLDPADVHVEILERSDTLLVVRWVEPGRCHYGEQRWRRRFAQRTGTCALSRQVIQRGDEVFRPAERPAPANAGAMISAAEVLGHTGGK</sequence>
<dbReference type="KEGG" id="bpm:BURPS1710b_A2135"/>
<dbReference type="Pfam" id="PF11811">
    <property type="entry name" value="DUF3331"/>
    <property type="match status" value="1"/>
</dbReference>
<name>Q3JGL7_BURP1</name>
<dbReference type="EnsemblBacteria" id="ABA52315">
    <property type="protein sequence ID" value="ABA52315"/>
    <property type="gene ID" value="BURPS1710b_A2135"/>
</dbReference>
<organism evidence="1 2">
    <name type="scientific">Burkholderia pseudomallei (strain 1710b)</name>
    <dbReference type="NCBI Taxonomy" id="320372"/>
    <lineage>
        <taxon>Bacteria</taxon>
        <taxon>Pseudomonadati</taxon>
        <taxon>Pseudomonadota</taxon>
        <taxon>Betaproteobacteria</taxon>
        <taxon>Burkholderiales</taxon>
        <taxon>Burkholderiaceae</taxon>
        <taxon>Burkholderia</taxon>
        <taxon>pseudomallei group</taxon>
    </lineage>
</organism>
<accession>Q3JGL7</accession>
<reference evidence="1 2" key="1">
    <citation type="submission" date="2005-09" db="EMBL/GenBank/DDBJ databases">
        <authorList>
            <person name="Woods D.E."/>
            <person name="Nierman W.C."/>
        </authorList>
    </citation>
    <scope>NUCLEOTIDE SEQUENCE [LARGE SCALE GENOMIC DNA]</scope>
    <source>
        <strain evidence="1 2">1710b</strain>
    </source>
</reference>
<dbReference type="Proteomes" id="UP000002700">
    <property type="component" value="Chromosome II"/>
</dbReference>
<protein>
    <recommendedName>
        <fullName evidence="3">DUF3331 domain-containing protein</fullName>
    </recommendedName>
</protein>
<evidence type="ECO:0008006" key="3">
    <source>
        <dbReference type="Google" id="ProtNLM"/>
    </source>
</evidence>
<gene>
    <name evidence="1" type="ordered locus">BURPS1710b_A2135</name>
</gene>